<evidence type="ECO:0000313" key="2">
    <source>
        <dbReference type="Proteomes" id="UP000664940"/>
    </source>
</evidence>
<sequence>MYPITWIYLITSICWKVPHYLTKKNIIILQLSRLMDIGCTMMASEM</sequence>
<dbReference type="Proteomes" id="UP000664940">
    <property type="component" value="Unassembled WGS sequence"/>
</dbReference>
<name>A0A834BJ90_9CHIR</name>
<proteinExistence type="predicted"/>
<comment type="caution">
    <text evidence="1">The sequence shown here is derived from an EMBL/GenBank/DDBJ whole genome shotgun (WGS) entry which is preliminary data.</text>
</comment>
<protein>
    <submittedName>
        <fullName evidence="1">Dopamine receptor interacting protein 1</fullName>
    </submittedName>
</protein>
<accession>A0A834BJ90</accession>
<evidence type="ECO:0000313" key="1">
    <source>
        <dbReference type="EMBL" id="KAF6129050.1"/>
    </source>
</evidence>
<dbReference type="EMBL" id="JABVXQ010000001">
    <property type="protein sequence ID" value="KAF6129050.1"/>
    <property type="molecule type" value="Genomic_DNA"/>
</dbReference>
<dbReference type="AlphaFoldDB" id="A0A834BJ90"/>
<gene>
    <name evidence="1" type="ORF">HJG60_001674</name>
</gene>
<reference evidence="1 2" key="1">
    <citation type="journal article" date="2020" name="Nature">
        <title>Six reference-quality genomes reveal evolution of bat adaptations.</title>
        <authorList>
            <person name="Jebb D."/>
            <person name="Huang Z."/>
            <person name="Pippel M."/>
            <person name="Hughes G.M."/>
            <person name="Lavrichenko K."/>
            <person name="Devanna P."/>
            <person name="Winkler S."/>
            <person name="Jermiin L.S."/>
            <person name="Skirmuntt E.C."/>
            <person name="Katzourakis A."/>
            <person name="Burkitt-Gray L."/>
            <person name="Ray D.A."/>
            <person name="Sullivan K.A.M."/>
            <person name="Roscito J.G."/>
            <person name="Kirilenko B.M."/>
            <person name="Davalos L.M."/>
            <person name="Corthals A.P."/>
            <person name="Power M.L."/>
            <person name="Jones G."/>
            <person name="Ransome R.D."/>
            <person name="Dechmann D.K.N."/>
            <person name="Locatelli A.G."/>
            <person name="Puechmaille S.J."/>
            <person name="Fedrigo O."/>
            <person name="Jarvis E.D."/>
            <person name="Hiller M."/>
            <person name="Vernes S.C."/>
            <person name="Myers E.W."/>
            <person name="Teeling E.C."/>
        </authorList>
    </citation>
    <scope>NUCLEOTIDE SEQUENCE [LARGE SCALE GENOMIC DNA]</scope>
    <source>
        <strain evidence="1">Bat1K_MPI-CBG_1</strain>
    </source>
</reference>
<organism evidence="1 2">
    <name type="scientific">Phyllostomus discolor</name>
    <name type="common">pale spear-nosed bat</name>
    <dbReference type="NCBI Taxonomy" id="89673"/>
    <lineage>
        <taxon>Eukaryota</taxon>
        <taxon>Metazoa</taxon>
        <taxon>Chordata</taxon>
        <taxon>Craniata</taxon>
        <taxon>Vertebrata</taxon>
        <taxon>Euteleostomi</taxon>
        <taxon>Mammalia</taxon>
        <taxon>Eutheria</taxon>
        <taxon>Laurasiatheria</taxon>
        <taxon>Chiroptera</taxon>
        <taxon>Yangochiroptera</taxon>
        <taxon>Phyllostomidae</taxon>
        <taxon>Phyllostominae</taxon>
        <taxon>Phyllostomus</taxon>
    </lineage>
</organism>